<dbReference type="Proteomes" id="UP001201161">
    <property type="component" value="Unassembled WGS sequence"/>
</dbReference>
<gene>
    <name evidence="1" type="ORF">L2K70_06220</name>
</gene>
<reference evidence="1 2" key="1">
    <citation type="submission" date="2022-01" db="EMBL/GenBank/DDBJ databases">
        <title>Nocardioides sp. nov., an actinomycete isolated from mining soil.</title>
        <authorList>
            <person name="Liu L."/>
        </authorList>
    </citation>
    <scope>NUCLEOTIDE SEQUENCE [LARGE SCALE GENOMIC DNA]</scope>
    <source>
        <strain evidence="1 2">KLBMP 9356</strain>
    </source>
</reference>
<dbReference type="EMBL" id="JAKJHZ010000005">
    <property type="protein sequence ID" value="MCF6377191.1"/>
    <property type="molecule type" value="Genomic_DNA"/>
</dbReference>
<keyword evidence="2" id="KW-1185">Reference proteome</keyword>
<proteinExistence type="predicted"/>
<evidence type="ECO:0000313" key="2">
    <source>
        <dbReference type="Proteomes" id="UP001201161"/>
    </source>
</evidence>
<protein>
    <submittedName>
        <fullName evidence="1">Uncharacterized protein</fullName>
    </submittedName>
</protein>
<comment type="caution">
    <text evidence="1">The sequence shown here is derived from an EMBL/GenBank/DDBJ whole genome shotgun (WGS) entry which is preliminary data.</text>
</comment>
<name>A0ABS9HAB9_9ACTN</name>
<evidence type="ECO:0000313" key="1">
    <source>
        <dbReference type="EMBL" id="MCF6377191.1"/>
    </source>
</evidence>
<organism evidence="1 2">
    <name type="scientific">Nocardioides potassii</name>
    <dbReference type="NCBI Taxonomy" id="2911371"/>
    <lineage>
        <taxon>Bacteria</taxon>
        <taxon>Bacillati</taxon>
        <taxon>Actinomycetota</taxon>
        <taxon>Actinomycetes</taxon>
        <taxon>Propionibacteriales</taxon>
        <taxon>Nocardioidaceae</taxon>
        <taxon>Nocardioides</taxon>
    </lineage>
</organism>
<sequence length="159" mass="16991">MTDRDADDTAQDLALLEELRTMWVTYDPPPPDLTATMIAAVAAAGLDDEWEMLTLVSDSADGPVAQVRGLSTSRVLYFNAAAGWSLEAEIDGTDVKGQLLDHPGDMDSVEVALETRDGASWTTGVDEVGFFALTATPTGSVRFAVTIGGRVARSRWLDV</sequence>
<accession>A0ABS9HAB9</accession>
<dbReference type="RefSeq" id="WP_236400432.1">
    <property type="nucleotide sequence ID" value="NZ_JAKJHZ010000005.1"/>
</dbReference>